<evidence type="ECO:0000256" key="6">
    <source>
        <dbReference type="SAM" id="Phobius"/>
    </source>
</evidence>
<gene>
    <name evidence="7" type="ORF">OM076_37850</name>
</gene>
<keyword evidence="2 6" id="KW-0812">Transmembrane</keyword>
<feature type="transmembrane region" description="Helical" evidence="6">
    <location>
        <begin position="72"/>
        <end position="88"/>
    </location>
</feature>
<dbReference type="AlphaFoldDB" id="A0A9X3N0C7"/>
<evidence type="ECO:0000256" key="1">
    <source>
        <dbReference type="ARBA" id="ARBA00004141"/>
    </source>
</evidence>
<keyword evidence="3 6" id="KW-1133">Transmembrane helix</keyword>
<dbReference type="Pfam" id="PF07690">
    <property type="entry name" value="MFS_1"/>
    <property type="match status" value="1"/>
</dbReference>
<evidence type="ECO:0000313" key="8">
    <source>
        <dbReference type="Proteomes" id="UP001149140"/>
    </source>
</evidence>
<name>A0A9X3N0C7_9ACTN</name>
<sequence>MPARWGTVAAYAAVAAANQLLWLTYAPITTDVAQHFDVSESAVGWLSQVFPLLYVVLALPAGLALDRRFRSALLFGAWLTAVGGAVRLSSDTFAAALAGQILIAVAQPLILNAVTKIALVSVPDALAKGISLGSAGIFAGTALALPLGPALGDAGSLTPLLVVDLIVAVAAATWLTLAMRGVAPARADLSASARPDLAAPTHADLTASAHADLSAAARPDLGEPAHRDLSASARPDRAAPAHADLSASARPGLGAPAHGDLSAPAHADLSAPAFAGRAELRAVWGDRAIRRLAGVAFLGFGVFVALTTWLQALLEPAGVSDATAGWLLGAMVLAGVVGSAFLPELLVRSGAERRFLRVAAVVTASGCVFLALAPGAAVVAVIPLGVVLLGSLPVILELTERRSRSSAATAVIWLAGNAGGIVVAVLVQTTQNHPGAAFSLLALTGALVLAVA</sequence>
<evidence type="ECO:0000256" key="4">
    <source>
        <dbReference type="ARBA" id="ARBA00023136"/>
    </source>
</evidence>
<feature type="transmembrane region" description="Helical" evidence="6">
    <location>
        <begin position="157"/>
        <end position="177"/>
    </location>
</feature>
<evidence type="ECO:0000313" key="7">
    <source>
        <dbReference type="EMBL" id="MDA0166090.1"/>
    </source>
</evidence>
<feature type="transmembrane region" description="Helical" evidence="6">
    <location>
        <begin position="378"/>
        <end position="396"/>
    </location>
</feature>
<feature type="transmembrane region" description="Helical" evidence="6">
    <location>
        <begin position="94"/>
        <end position="114"/>
    </location>
</feature>
<dbReference type="RefSeq" id="WP_270045350.1">
    <property type="nucleotide sequence ID" value="NZ_JAPDOD010000058.1"/>
</dbReference>
<feature type="compositionally biased region" description="Basic and acidic residues" evidence="5">
    <location>
        <begin position="224"/>
        <end position="239"/>
    </location>
</feature>
<dbReference type="GO" id="GO:0016020">
    <property type="term" value="C:membrane"/>
    <property type="evidence" value="ECO:0007669"/>
    <property type="project" value="UniProtKB-SubCell"/>
</dbReference>
<comment type="caution">
    <text evidence="7">The sequence shown here is derived from an EMBL/GenBank/DDBJ whole genome shotgun (WGS) entry which is preliminary data.</text>
</comment>
<accession>A0A9X3N0C7</accession>
<reference evidence="7" key="1">
    <citation type="submission" date="2022-10" db="EMBL/GenBank/DDBJ databases">
        <title>The WGS of Solirubrobacter ginsenosidimutans DSM 21036.</title>
        <authorList>
            <person name="Jiang Z."/>
        </authorList>
    </citation>
    <scope>NUCLEOTIDE SEQUENCE</scope>
    <source>
        <strain evidence="7">DSM 21036</strain>
    </source>
</reference>
<organism evidence="7 8">
    <name type="scientific">Solirubrobacter ginsenosidimutans</name>
    <dbReference type="NCBI Taxonomy" id="490573"/>
    <lineage>
        <taxon>Bacteria</taxon>
        <taxon>Bacillati</taxon>
        <taxon>Actinomycetota</taxon>
        <taxon>Thermoleophilia</taxon>
        <taxon>Solirubrobacterales</taxon>
        <taxon>Solirubrobacteraceae</taxon>
        <taxon>Solirubrobacter</taxon>
    </lineage>
</organism>
<evidence type="ECO:0000256" key="2">
    <source>
        <dbReference type="ARBA" id="ARBA00022692"/>
    </source>
</evidence>
<dbReference type="InterPro" id="IPR049680">
    <property type="entry name" value="FLVCR1-2_SLC49-like"/>
</dbReference>
<dbReference type="SUPFAM" id="SSF103473">
    <property type="entry name" value="MFS general substrate transporter"/>
    <property type="match status" value="1"/>
</dbReference>
<proteinExistence type="predicted"/>
<dbReference type="Gene3D" id="1.20.1250.20">
    <property type="entry name" value="MFS general substrate transporter like domains"/>
    <property type="match status" value="2"/>
</dbReference>
<dbReference type="InterPro" id="IPR036259">
    <property type="entry name" value="MFS_trans_sf"/>
</dbReference>
<dbReference type="InterPro" id="IPR011701">
    <property type="entry name" value="MFS"/>
</dbReference>
<keyword evidence="8" id="KW-1185">Reference proteome</keyword>
<feature type="transmembrane region" description="Helical" evidence="6">
    <location>
        <begin position="324"/>
        <end position="343"/>
    </location>
</feature>
<protein>
    <submittedName>
        <fullName evidence="7">MFS transporter</fullName>
    </submittedName>
</protein>
<evidence type="ECO:0000256" key="5">
    <source>
        <dbReference type="SAM" id="MobiDB-lite"/>
    </source>
</evidence>
<dbReference type="PANTHER" id="PTHR10924:SF6">
    <property type="entry name" value="SOLUTE CARRIER FAMILY 49 MEMBER A3"/>
    <property type="match status" value="1"/>
</dbReference>
<feature type="transmembrane region" description="Helical" evidence="6">
    <location>
        <begin position="433"/>
        <end position="451"/>
    </location>
</feature>
<feature type="region of interest" description="Disordered" evidence="5">
    <location>
        <begin position="224"/>
        <end position="244"/>
    </location>
</feature>
<feature type="transmembrane region" description="Helical" evidence="6">
    <location>
        <begin position="408"/>
        <end position="427"/>
    </location>
</feature>
<feature type="transmembrane region" description="Helical" evidence="6">
    <location>
        <begin position="126"/>
        <end position="145"/>
    </location>
</feature>
<evidence type="ECO:0000256" key="3">
    <source>
        <dbReference type="ARBA" id="ARBA00022989"/>
    </source>
</evidence>
<feature type="transmembrane region" description="Helical" evidence="6">
    <location>
        <begin position="45"/>
        <end position="65"/>
    </location>
</feature>
<dbReference type="GO" id="GO:0022857">
    <property type="term" value="F:transmembrane transporter activity"/>
    <property type="evidence" value="ECO:0007669"/>
    <property type="project" value="InterPro"/>
</dbReference>
<dbReference type="EMBL" id="JAPDOD010000058">
    <property type="protein sequence ID" value="MDA0166090.1"/>
    <property type="molecule type" value="Genomic_DNA"/>
</dbReference>
<dbReference type="PANTHER" id="PTHR10924">
    <property type="entry name" value="MAJOR FACILITATOR SUPERFAMILY PROTEIN-RELATED"/>
    <property type="match status" value="1"/>
</dbReference>
<feature type="transmembrane region" description="Helical" evidence="6">
    <location>
        <begin position="7"/>
        <end position="25"/>
    </location>
</feature>
<comment type="subcellular location">
    <subcellularLocation>
        <location evidence="1">Membrane</location>
        <topology evidence="1">Multi-pass membrane protein</topology>
    </subcellularLocation>
</comment>
<dbReference type="Proteomes" id="UP001149140">
    <property type="component" value="Unassembled WGS sequence"/>
</dbReference>
<feature type="transmembrane region" description="Helical" evidence="6">
    <location>
        <begin position="292"/>
        <end position="312"/>
    </location>
</feature>
<keyword evidence="4 6" id="KW-0472">Membrane</keyword>